<dbReference type="Gene3D" id="3.40.50.150">
    <property type="entry name" value="Vaccinia Virus protein VP39"/>
    <property type="match status" value="1"/>
</dbReference>
<dbReference type="GO" id="GO:0009307">
    <property type="term" value="P:DNA restriction-modification system"/>
    <property type="evidence" value="ECO:0007669"/>
    <property type="project" value="UniProtKB-KW"/>
</dbReference>
<evidence type="ECO:0000256" key="2">
    <source>
        <dbReference type="ARBA" id="ARBA00022603"/>
    </source>
</evidence>
<dbReference type="GO" id="GO:0003677">
    <property type="term" value="F:DNA binding"/>
    <property type="evidence" value="ECO:0007669"/>
    <property type="project" value="UniProtKB-KW"/>
</dbReference>
<dbReference type="PANTHER" id="PTHR33841:SF1">
    <property type="entry name" value="DNA METHYLTRANSFERASE A"/>
    <property type="match status" value="1"/>
</dbReference>
<dbReference type="PANTHER" id="PTHR33841">
    <property type="entry name" value="DNA METHYLTRANSFERASE YEEA-RELATED"/>
    <property type="match status" value="1"/>
</dbReference>
<dbReference type="Pfam" id="PF12950">
    <property type="entry name" value="TaqI_C"/>
    <property type="match status" value="1"/>
</dbReference>
<dbReference type="InterPro" id="IPR050953">
    <property type="entry name" value="N4_N6_ade-DNA_methylase"/>
</dbReference>
<evidence type="ECO:0000259" key="8">
    <source>
        <dbReference type="Pfam" id="PF04313"/>
    </source>
</evidence>
<evidence type="ECO:0000259" key="9">
    <source>
        <dbReference type="Pfam" id="PF07669"/>
    </source>
</evidence>
<keyword evidence="2" id="KW-0489">Methyltransferase</keyword>
<dbReference type="InterPro" id="IPR007409">
    <property type="entry name" value="Restrct_endonuc_type1_HsdR_N"/>
</dbReference>
<sequence>MKEQARQKIGALVDRFRTNIDVYKKSAYKEAQVRREFIDPFFEALGWDVSNKQGFAEQYKEVVLEDTIKVGRSTRAPDYSFRIGSQRKFFVEAKKPAVNIKEDVSPSYQLRRYAWSAKLPLSIVTDFEEFSVFNCQMKPNQNDKVGIGRIAYFTFDEYIDKFDDIYDIFSKEAVLKGSFDRYAQSTKGKKGTAEVDREFLKEIESWREVLAKNIALRNPDVSIYELNYAVQKLLDRIIFLRICEDRGIEHYGQLQTKAESGDVYLHLLNHFKLAESKYDSGIFDFDTDRITPALTIDDKVLKTIIQDLYYPKSPYEFSVLGVEILGNVYEQFLGKVIRLTVGHQAKVETKPEVKKAGGVYYTPQYIVEYIVENTVGKLIAGKTPEKIAEIKILDPACGSGSFLIGAYSYLLRYHLDWYVSNKPKKHKEAVFQVKENEWYLTTAEKKRVLLDNIFGVDIDQQAVEVTKMSLLLKVLEHESRESIDQQAKLGLEGVLPNLGDNIKCGNSLIGPEYYELGQQETLFDEEEMRQVNVFDWDDDKKGFGGIMRKGGFDAVIGNPPYGAFFNEIEKSYIKQNFKAYKYRYDSYIYFVEKAINLTKIDGWISFITPELWLKLENGAPLRELISNSAGFEKLRIFGEKVFSKVVVNTIVFLLHRGVDVPSLKIETEGDSWELPSASWKESKLLSIDYRLKPEVTDLIDKIRMRSVSLSEFGDVIQGITPYDRYRGQDSETIKNRAYHSKNKENETYGKWLFGKDISRYFQKWSGEWISYGPWLAAPREESFFIGPRLLFREVPGVGKRIQATFVEERYYHGHSITPFKPDGCNNLSLLYLLGLSNSKLITWYGDLILSNFGKDTFPKLNPNDIKQLPIHAINFSNPTEKAQHDKLVALVENMFELQKKHHDARMEQDKELYERQIKIVDAQIDKQVYDLYGLTEEEIEVVEGK</sequence>
<dbReference type="AlphaFoldDB" id="A0A7G9ZC15"/>
<evidence type="ECO:0000313" key="11">
    <source>
        <dbReference type="EMBL" id="QNO57799.1"/>
    </source>
</evidence>
<reference evidence="11" key="1">
    <citation type="submission" date="2020-06" db="EMBL/GenBank/DDBJ databases">
        <title>Unique genomic features of the anaerobic methanotrophic archaea.</title>
        <authorList>
            <person name="Chadwick G.L."/>
            <person name="Skennerton C.T."/>
            <person name="Laso-Perez R."/>
            <person name="Leu A.O."/>
            <person name="Speth D.R."/>
            <person name="Yu H."/>
            <person name="Morgan-Lang C."/>
            <person name="Hatzenpichler R."/>
            <person name="Goudeau D."/>
            <person name="Malmstrom R."/>
            <person name="Brazelton W.J."/>
            <person name="Woyke T."/>
            <person name="Hallam S.J."/>
            <person name="Tyson G.W."/>
            <person name="Wegener G."/>
            <person name="Boetius A."/>
            <person name="Orphan V."/>
        </authorList>
    </citation>
    <scope>NUCLEOTIDE SEQUENCE</scope>
</reference>
<accession>A0A7G9ZC15</accession>
<comment type="catalytic activity">
    <reaction evidence="7">
        <text>a 2'-deoxyadenosine in DNA + S-adenosyl-L-methionine = an N(6)-methyl-2'-deoxyadenosine in DNA + S-adenosyl-L-homocysteine + H(+)</text>
        <dbReference type="Rhea" id="RHEA:15197"/>
        <dbReference type="Rhea" id="RHEA-COMP:12418"/>
        <dbReference type="Rhea" id="RHEA-COMP:12419"/>
        <dbReference type="ChEBI" id="CHEBI:15378"/>
        <dbReference type="ChEBI" id="CHEBI:57856"/>
        <dbReference type="ChEBI" id="CHEBI:59789"/>
        <dbReference type="ChEBI" id="CHEBI:90615"/>
        <dbReference type="ChEBI" id="CHEBI:90616"/>
        <dbReference type="EC" id="2.1.1.72"/>
    </reaction>
</comment>
<dbReference type="EC" id="2.1.1.72" evidence="1"/>
<feature type="domain" description="TaqI-like C-terminal specificity" evidence="10">
    <location>
        <begin position="751"/>
        <end position="870"/>
    </location>
</feature>
<dbReference type="GO" id="GO:0032259">
    <property type="term" value="P:methylation"/>
    <property type="evidence" value="ECO:0007669"/>
    <property type="project" value="UniProtKB-KW"/>
</dbReference>
<dbReference type="Gene3D" id="3.90.1570.30">
    <property type="match status" value="1"/>
</dbReference>
<evidence type="ECO:0000256" key="7">
    <source>
        <dbReference type="ARBA" id="ARBA00047942"/>
    </source>
</evidence>
<evidence type="ECO:0000256" key="5">
    <source>
        <dbReference type="ARBA" id="ARBA00022747"/>
    </source>
</evidence>
<protein>
    <recommendedName>
        <fullName evidence="1">site-specific DNA-methyltransferase (adenine-specific)</fullName>
        <ecNumber evidence="1">2.1.1.72</ecNumber>
    </recommendedName>
</protein>
<feature type="domain" description="Restriction endonuclease type I HsdR N-terminal" evidence="8">
    <location>
        <begin position="28"/>
        <end position="138"/>
    </location>
</feature>
<name>A0A7G9ZC15_9EURY</name>
<dbReference type="PRINTS" id="PR00507">
    <property type="entry name" value="N12N6MTFRASE"/>
</dbReference>
<evidence type="ECO:0000256" key="1">
    <source>
        <dbReference type="ARBA" id="ARBA00011900"/>
    </source>
</evidence>
<keyword evidence="6" id="KW-0238">DNA-binding</keyword>
<dbReference type="InterPro" id="IPR025931">
    <property type="entry name" value="TaqI_C"/>
</dbReference>
<evidence type="ECO:0000256" key="3">
    <source>
        <dbReference type="ARBA" id="ARBA00022679"/>
    </source>
</evidence>
<dbReference type="InterPro" id="IPR029063">
    <property type="entry name" value="SAM-dependent_MTases_sf"/>
</dbReference>
<feature type="domain" description="Type II methyltransferase M.TaqI-like" evidence="9">
    <location>
        <begin position="452"/>
        <end position="642"/>
    </location>
</feature>
<dbReference type="PROSITE" id="PS00092">
    <property type="entry name" value="N6_MTASE"/>
    <property type="match status" value="1"/>
</dbReference>
<dbReference type="Pfam" id="PF07669">
    <property type="entry name" value="Eco57I"/>
    <property type="match status" value="1"/>
</dbReference>
<gene>
    <name evidence="11" type="ORF">OHAEDELL_00027</name>
</gene>
<dbReference type="Pfam" id="PF04313">
    <property type="entry name" value="HSDR_N"/>
    <property type="match status" value="1"/>
</dbReference>
<dbReference type="GO" id="GO:0009007">
    <property type="term" value="F:site-specific DNA-methyltransferase (adenine-specific) activity"/>
    <property type="evidence" value="ECO:0007669"/>
    <property type="project" value="UniProtKB-EC"/>
</dbReference>
<dbReference type="InterPro" id="IPR011639">
    <property type="entry name" value="MethylTrfase_TaqI-like_dom"/>
</dbReference>
<dbReference type="EMBL" id="MT631702">
    <property type="protein sequence ID" value="QNO57799.1"/>
    <property type="molecule type" value="Genomic_DNA"/>
</dbReference>
<evidence type="ECO:0000256" key="6">
    <source>
        <dbReference type="ARBA" id="ARBA00023125"/>
    </source>
</evidence>
<organism evidence="11">
    <name type="scientific">Candidatus Methanophaga sp. ANME-1 ERB7</name>
    <dbReference type="NCBI Taxonomy" id="2759913"/>
    <lineage>
        <taxon>Archaea</taxon>
        <taxon>Methanobacteriati</taxon>
        <taxon>Methanobacteriota</taxon>
        <taxon>Stenosarchaea group</taxon>
        <taxon>Methanomicrobia</taxon>
        <taxon>Candidatus Methanophagales</taxon>
        <taxon>Candidatus Methanophagaceae</taxon>
        <taxon>Candidatus Methanophaga</taxon>
    </lineage>
</organism>
<proteinExistence type="predicted"/>
<dbReference type="InterPro" id="IPR002052">
    <property type="entry name" value="DNA_methylase_N6_adenine_CS"/>
</dbReference>
<dbReference type="SUPFAM" id="SSF53335">
    <property type="entry name" value="S-adenosyl-L-methionine-dependent methyltransferases"/>
    <property type="match status" value="1"/>
</dbReference>
<keyword evidence="4" id="KW-0949">S-adenosyl-L-methionine</keyword>
<keyword evidence="3" id="KW-0808">Transferase</keyword>
<evidence type="ECO:0000256" key="4">
    <source>
        <dbReference type="ARBA" id="ARBA00022691"/>
    </source>
</evidence>
<keyword evidence="5" id="KW-0680">Restriction system</keyword>
<evidence type="ECO:0000259" key="10">
    <source>
        <dbReference type="Pfam" id="PF12950"/>
    </source>
</evidence>